<dbReference type="AlphaFoldDB" id="A0AAD8MPF9"/>
<dbReference type="PANTHER" id="PTHR31286">
    <property type="entry name" value="GLYCINE-RICH CELL WALL STRUCTURAL PROTEIN 1.8-LIKE"/>
    <property type="match status" value="1"/>
</dbReference>
<evidence type="ECO:0000313" key="2">
    <source>
        <dbReference type="EMBL" id="KAK1379278.1"/>
    </source>
</evidence>
<dbReference type="InterPro" id="IPR040256">
    <property type="entry name" value="At4g02000-like"/>
</dbReference>
<protein>
    <submittedName>
        <fullName evidence="2">Uncharacterized protein</fullName>
    </submittedName>
</protein>
<sequence length="347" mass="37849">MQEMQHLLQKKGISMISLEKEALKNDASFNVGLKNPASFVSGRDEFGLPIFKETKIDSTTPAQVFDKFPKSNSPMVTDANSGNSQMGPKQATSWTQIVQNPSREAKLLWLHLGFVKLYMVKKGFFVYKFNTEIERNGILAGGLCYVANGVGNPLQLDSITEKMESMPYAKVLVEASADEPLPPAIDVTIYDAHGNVDSYQQAKVEYYNKPSQCPVCKVFGHSLARFQNSTTTWVPKVQQESNVKVDANVEHVPDIVVDTSVGVDAAPVPDVAMANSSDANMTMPTVDASASSPDKMPPIPTSGILSKLKQVDEVPKIRGILKYPTMAPTSSGTKNKLDSDGWFSTGH</sequence>
<organism evidence="2 3">
    <name type="scientific">Heracleum sosnowskyi</name>
    <dbReference type="NCBI Taxonomy" id="360622"/>
    <lineage>
        <taxon>Eukaryota</taxon>
        <taxon>Viridiplantae</taxon>
        <taxon>Streptophyta</taxon>
        <taxon>Embryophyta</taxon>
        <taxon>Tracheophyta</taxon>
        <taxon>Spermatophyta</taxon>
        <taxon>Magnoliopsida</taxon>
        <taxon>eudicotyledons</taxon>
        <taxon>Gunneridae</taxon>
        <taxon>Pentapetalae</taxon>
        <taxon>asterids</taxon>
        <taxon>campanulids</taxon>
        <taxon>Apiales</taxon>
        <taxon>Apiaceae</taxon>
        <taxon>Apioideae</taxon>
        <taxon>apioid superclade</taxon>
        <taxon>Tordylieae</taxon>
        <taxon>Tordyliinae</taxon>
        <taxon>Heracleum</taxon>
    </lineage>
</organism>
<proteinExistence type="predicted"/>
<comment type="caution">
    <text evidence="2">The sequence shown here is derived from an EMBL/GenBank/DDBJ whole genome shotgun (WGS) entry which is preliminary data.</text>
</comment>
<reference evidence="2" key="1">
    <citation type="submission" date="2023-02" db="EMBL/GenBank/DDBJ databases">
        <title>Genome of toxic invasive species Heracleum sosnowskyi carries increased number of genes despite the absence of recent whole-genome duplications.</title>
        <authorList>
            <person name="Schelkunov M."/>
            <person name="Shtratnikova V."/>
            <person name="Makarenko M."/>
            <person name="Klepikova A."/>
            <person name="Omelchenko D."/>
            <person name="Novikova G."/>
            <person name="Obukhova E."/>
            <person name="Bogdanov V."/>
            <person name="Penin A."/>
            <person name="Logacheva M."/>
        </authorList>
    </citation>
    <scope>NUCLEOTIDE SEQUENCE</scope>
    <source>
        <strain evidence="2">Hsosn_3</strain>
        <tissue evidence="2">Leaf</tissue>
    </source>
</reference>
<dbReference type="Proteomes" id="UP001237642">
    <property type="component" value="Unassembled WGS sequence"/>
</dbReference>
<evidence type="ECO:0000313" key="3">
    <source>
        <dbReference type="Proteomes" id="UP001237642"/>
    </source>
</evidence>
<name>A0AAD8MPF9_9APIA</name>
<gene>
    <name evidence="2" type="ORF">POM88_026022</name>
</gene>
<dbReference type="PANTHER" id="PTHR31286:SF180">
    <property type="entry name" value="OS10G0362600 PROTEIN"/>
    <property type="match status" value="1"/>
</dbReference>
<dbReference type="EMBL" id="JAUIZM010000006">
    <property type="protein sequence ID" value="KAK1379278.1"/>
    <property type="molecule type" value="Genomic_DNA"/>
</dbReference>
<accession>A0AAD8MPF9</accession>
<reference evidence="2" key="2">
    <citation type="submission" date="2023-05" db="EMBL/GenBank/DDBJ databases">
        <authorList>
            <person name="Schelkunov M.I."/>
        </authorList>
    </citation>
    <scope>NUCLEOTIDE SEQUENCE</scope>
    <source>
        <strain evidence="2">Hsosn_3</strain>
        <tissue evidence="2">Leaf</tissue>
    </source>
</reference>
<feature type="region of interest" description="Disordered" evidence="1">
    <location>
        <begin position="324"/>
        <end position="347"/>
    </location>
</feature>
<keyword evidence="3" id="KW-1185">Reference proteome</keyword>
<evidence type="ECO:0000256" key="1">
    <source>
        <dbReference type="SAM" id="MobiDB-lite"/>
    </source>
</evidence>